<dbReference type="SUPFAM" id="SSF46785">
    <property type="entry name" value="Winged helix' DNA-binding domain"/>
    <property type="match status" value="1"/>
</dbReference>
<dbReference type="SUPFAM" id="SSF55781">
    <property type="entry name" value="GAF domain-like"/>
    <property type="match status" value="1"/>
</dbReference>
<keyword evidence="4" id="KW-0804">Transcription</keyword>
<dbReference type="GO" id="GO:0003677">
    <property type="term" value="F:DNA binding"/>
    <property type="evidence" value="ECO:0007669"/>
    <property type="project" value="InterPro"/>
</dbReference>
<keyword evidence="3" id="KW-0346">Stress response</keyword>
<organism evidence="6">
    <name type="scientific">marine metagenome</name>
    <dbReference type="NCBI Taxonomy" id="408172"/>
    <lineage>
        <taxon>unclassified sequences</taxon>
        <taxon>metagenomes</taxon>
        <taxon>ecological metagenomes</taxon>
    </lineage>
</organism>
<gene>
    <name evidence="6" type="ORF">METZ01_LOCUS435924</name>
</gene>
<protein>
    <recommendedName>
        <fullName evidence="5">Heat-inducible transcription repressor HrcA C-terminal domain-containing protein</fullName>
    </recommendedName>
</protein>
<dbReference type="Pfam" id="PF01628">
    <property type="entry name" value="HrcA"/>
    <property type="match status" value="1"/>
</dbReference>
<feature type="non-terminal residue" evidence="6">
    <location>
        <position position="216"/>
    </location>
</feature>
<evidence type="ECO:0000256" key="3">
    <source>
        <dbReference type="ARBA" id="ARBA00023016"/>
    </source>
</evidence>
<keyword evidence="1" id="KW-0678">Repressor</keyword>
<dbReference type="AlphaFoldDB" id="A0A382YJ06"/>
<evidence type="ECO:0000313" key="6">
    <source>
        <dbReference type="EMBL" id="SVD83070.1"/>
    </source>
</evidence>
<evidence type="ECO:0000259" key="5">
    <source>
        <dbReference type="Pfam" id="PF01628"/>
    </source>
</evidence>
<feature type="domain" description="Heat-inducible transcription repressor HrcA C-terminal" evidence="5">
    <location>
        <begin position="115"/>
        <end position="214"/>
    </location>
</feature>
<keyword evidence="2" id="KW-0805">Transcription regulation</keyword>
<dbReference type="PANTHER" id="PTHR34824">
    <property type="entry name" value="HEAT-INDUCIBLE TRANSCRIPTION REPRESSOR HRCA"/>
    <property type="match status" value="1"/>
</dbReference>
<dbReference type="GO" id="GO:0045892">
    <property type="term" value="P:negative regulation of DNA-templated transcription"/>
    <property type="evidence" value="ECO:0007669"/>
    <property type="project" value="TreeGrafter"/>
</dbReference>
<evidence type="ECO:0000256" key="1">
    <source>
        <dbReference type="ARBA" id="ARBA00022491"/>
    </source>
</evidence>
<reference evidence="6" key="1">
    <citation type="submission" date="2018-05" db="EMBL/GenBank/DDBJ databases">
        <authorList>
            <person name="Lanie J.A."/>
            <person name="Ng W.-L."/>
            <person name="Kazmierczak K.M."/>
            <person name="Andrzejewski T.M."/>
            <person name="Davidsen T.M."/>
            <person name="Wayne K.J."/>
            <person name="Tettelin H."/>
            <person name="Glass J.I."/>
            <person name="Rusch D."/>
            <person name="Podicherti R."/>
            <person name="Tsui H.-C.T."/>
            <person name="Winkler M.E."/>
        </authorList>
    </citation>
    <scope>NUCLEOTIDE SEQUENCE</scope>
</reference>
<dbReference type="InterPro" id="IPR036388">
    <property type="entry name" value="WH-like_DNA-bd_sf"/>
</dbReference>
<name>A0A382YJ06_9ZZZZ</name>
<evidence type="ECO:0000256" key="4">
    <source>
        <dbReference type="ARBA" id="ARBA00023163"/>
    </source>
</evidence>
<dbReference type="PANTHER" id="PTHR34824:SF1">
    <property type="entry name" value="HEAT-INDUCIBLE TRANSCRIPTION REPRESSOR HRCA"/>
    <property type="match status" value="1"/>
</dbReference>
<proteinExistence type="predicted"/>
<dbReference type="Gene3D" id="1.10.10.10">
    <property type="entry name" value="Winged helix-like DNA-binding domain superfamily/Winged helix DNA-binding domain"/>
    <property type="match status" value="1"/>
</dbReference>
<sequence>MTPPATRESSYHELPERSRRILAGLVGHYIDRGEPVSSLWLTRYGGFGWSSATVRNVLATLEERGYVNQPHASSGRVPTDQGYRAYVDLLLESRPAPKSTSDVEARLRQAGTINDVLSNVSHELSRASHHLGFALLPPTIGTFKQIEFVPLSDSRILVVVSTDGDGVVHKVVDLGERISVSDLRQGSQFLNSEFAGLPLWDVRATVAEHLRQERML</sequence>
<dbReference type="InterPro" id="IPR002571">
    <property type="entry name" value="HrcA"/>
</dbReference>
<dbReference type="InterPro" id="IPR036390">
    <property type="entry name" value="WH_DNA-bd_sf"/>
</dbReference>
<evidence type="ECO:0000256" key="2">
    <source>
        <dbReference type="ARBA" id="ARBA00023015"/>
    </source>
</evidence>
<dbReference type="EMBL" id="UINC01176099">
    <property type="protein sequence ID" value="SVD83070.1"/>
    <property type="molecule type" value="Genomic_DNA"/>
</dbReference>
<accession>A0A382YJ06</accession>
<dbReference type="InterPro" id="IPR021153">
    <property type="entry name" value="HrcA_C"/>
</dbReference>